<comment type="caution">
    <text evidence="2">The sequence shown here is derived from an EMBL/GenBank/DDBJ whole genome shotgun (WGS) entry which is preliminary data.</text>
</comment>
<dbReference type="Proteomes" id="UP000324767">
    <property type="component" value="Unassembled WGS sequence"/>
</dbReference>
<evidence type="ECO:0000259" key="1">
    <source>
        <dbReference type="Pfam" id="PF12697"/>
    </source>
</evidence>
<name>A0A5M8PNS8_9LECA</name>
<evidence type="ECO:0000313" key="3">
    <source>
        <dbReference type="Proteomes" id="UP000324767"/>
    </source>
</evidence>
<dbReference type="SUPFAM" id="SSF53474">
    <property type="entry name" value="alpha/beta-Hydrolases"/>
    <property type="match status" value="1"/>
</dbReference>
<dbReference type="InterPro" id="IPR000073">
    <property type="entry name" value="AB_hydrolase_1"/>
</dbReference>
<dbReference type="PANTHER" id="PTHR37017">
    <property type="entry name" value="AB HYDROLASE-1 DOMAIN-CONTAINING PROTEIN-RELATED"/>
    <property type="match status" value="1"/>
</dbReference>
<reference evidence="2 3" key="1">
    <citation type="submission" date="2019-09" db="EMBL/GenBank/DDBJ databases">
        <title>The hologenome of the rock-dwelling lichen Lasallia pustulata.</title>
        <authorList>
            <person name="Greshake Tzovaras B."/>
            <person name="Segers F."/>
            <person name="Bicker A."/>
            <person name="Dal Grande F."/>
            <person name="Otte J."/>
            <person name="Hankeln T."/>
            <person name="Schmitt I."/>
            <person name="Ebersberger I."/>
        </authorList>
    </citation>
    <scope>NUCLEOTIDE SEQUENCE [LARGE SCALE GENOMIC DNA]</scope>
    <source>
        <strain evidence="2">A1-1</strain>
    </source>
</reference>
<dbReference type="Gene3D" id="3.40.50.1820">
    <property type="entry name" value="alpha/beta hydrolase"/>
    <property type="match status" value="1"/>
</dbReference>
<organism evidence="2 3">
    <name type="scientific">Lasallia pustulata</name>
    <dbReference type="NCBI Taxonomy" id="136370"/>
    <lineage>
        <taxon>Eukaryota</taxon>
        <taxon>Fungi</taxon>
        <taxon>Dikarya</taxon>
        <taxon>Ascomycota</taxon>
        <taxon>Pezizomycotina</taxon>
        <taxon>Lecanoromycetes</taxon>
        <taxon>OSLEUM clade</taxon>
        <taxon>Umbilicariomycetidae</taxon>
        <taxon>Umbilicariales</taxon>
        <taxon>Umbilicariaceae</taxon>
        <taxon>Lasallia</taxon>
    </lineage>
</organism>
<protein>
    <recommendedName>
        <fullName evidence="1">AB hydrolase-1 domain-containing protein</fullName>
    </recommendedName>
</protein>
<dbReference type="InterPro" id="IPR029058">
    <property type="entry name" value="AB_hydrolase_fold"/>
</dbReference>
<dbReference type="Pfam" id="PF12697">
    <property type="entry name" value="Abhydrolase_6"/>
    <property type="match status" value="1"/>
</dbReference>
<dbReference type="InterPro" id="IPR052897">
    <property type="entry name" value="Sec-Metab_Biosynth_Hydrolase"/>
</dbReference>
<feature type="domain" description="AB hydrolase-1" evidence="1">
    <location>
        <begin position="29"/>
        <end position="243"/>
    </location>
</feature>
<dbReference type="EMBL" id="VXIT01000008">
    <property type="protein sequence ID" value="KAA6411149.1"/>
    <property type="molecule type" value="Genomic_DNA"/>
</dbReference>
<dbReference type="AlphaFoldDB" id="A0A5M8PNS8"/>
<gene>
    <name evidence="2" type="ORF">FRX48_05461</name>
</gene>
<accession>A0A5M8PNS8</accession>
<proteinExistence type="predicted"/>
<dbReference type="PANTHER" id="PTHR37017:SF11">
    <property type="entry name" value="ESTERASE_LIPASE_THIOESTERASE DOMAIN-CONTAINING PROTEIN"/>
    <property type="match status" value="1"/>
</dbReference>
<dbReference type="OrthoDB" id="408373at2759"/>
<evidence type="ECO:0000313" key="2">
    <source>
        <dbReference type="EMBL" id="KAA6411149.1"/>
    </source>
</evidence>
<sequence length="258" mass="28167">MPPLSSQNFSQMAHHVLGGYRTNTTRPTIILVHGGWQGPSSFSLLVPRLEKAGYSVFAPTLPSAATKPALPSFDEDVKIVHNALQSVVDTGKEVIVVMHSYGAVSHDDLEAGGVVKLVFLCGMVLPVGGSTWKAEKGNDPVPGFECVDNLITITDAPNRFYNDLPPHSAAYRTSKMRAQSRLAYSSQLTYAAYHHIPSSYLICTRDHALPPKVQERMVAMAGIEETERVEAGHLPHISQPGFVERFIRKSAGEFLSML</sequence>